<evidence type="ECO:0000259" key="2">
    <source>
        <dbReference type="PROSITE" id="PS51084"/>
    </source>
</evidence>
<dbReference type="Gene3D" id="3.30.428.10">
    <property type="entry name" value="HIT-like"/>
    <property type="match status" value="1"/>
</dbReference>
<dbReference type="Pfam" id="PF01230">
    <property type="entry name" value="HIT"/>
    <property type="match status" value="1"/>
</dbReference>
<dbReference type="GO" id="GO:0003824">
    <property type="term" value="F:catalytic activity"/>
    <property type="evidence" value="ECO:0007669"/>
    <property type="project" value="InterPro"/>
</dbReference>
<dbReference type="PANTHER" id="PTHR46648">
    <property type="entry name" value="HIT FAMILY PROTEIN 1"/>
    <property type="match status" value="1"/>
</dbReference>
<accession>A0A523UVR1</accession>
<dbReference type="InterPro" id="IPR001310">
    <property type="entry name" value="Histidine_triad_HIT"/>
</dbReference>
<evidence type="ECO:0000313" key="4">
    <source>
        <dbReference type="Proteomes" id="UP000315525"/>
    </source>
</evidence>
<dbReference type="InterPro" id="IPR036265">
    <property type="entry name" value="HIT-like_sf"/>
</dbReference>
<dbReference type="InterPro" id="IPR011146">
    <property type="entry name" value="HIT-like"/>
</dbReference>
<feature type="short sequence motif" description="Histidine triad motif" evidence="1">
    <location>
        <begin position="100"/>
        <end position="104"/>
    </location>
</feature>
<proteinExistence type="predicted"/>
<dbReference type="SUPFAM" id="SSF54197">
    <property type="entry name" value="HIT-like"/>
    <property type="match status" value="1"/>
</dbReference>
<dbReference type="EMBL" id="SOJN01000046">
    <property type="protein sequence ID" value="TET46636.1"/>
    <property type="molecule type" value="Genomic_DNA"/>
</dbReference>
<feature type="domain" description="HIT" evidence="2">
    <location>
        <begin position="9"/>
        <end position="115"/>
    </location>
</feature>
<comment type="caution">
    <text evidence="3">The sequence shown here is derived from an EMBL/GenBank/DDBJ whole genome shotgun (WGS) entry which is preliminary data.</text>
</comment>
<sequence>MAERMHECVFCKDIAARFERKRPQWIADLQVSTAIVCSNQICRGYTILIYNKAHHTELFQLERENQVAYMEDLSKVARAIYDVYRPHKMNYELLGNVVPHLHWHIIPRREADPIELHWPIWGKDYTEVRLADSEYREIVRQIRAHLL</sequence>
<name>A0A523UVR1_UNCT6</name>
<evidence type="ECO:0000256" key="1">
    <source>
        <dbReference type="PROSITE-ProRule" id="PRU00464"/>
    </source>
</evidence>
<evidence type="ECO:0000313" key="3">
    <source>
        <dbReference type="EMBL" id="TET46636.1"/>
    </source>
</evidence>
<reference evidence="3 4" key="1">
    <citation type="submission" date="2019-03" db="EMBL/GenBank/DDBJ databases">
        <title>Metabolic potential of uncultured bacteria and archaea associated with petroleum seepage in deep-sea sediments.</title>
        <authorList>
            <person name="Dong X."/>
            <person name="Hubert C."/>
        </authorList>
    </citation>
    <scope>NUCLEOTIDE SEQUENCE [LARGE SCALE GENOMIC DNA]</scope>
    <source>
        <strain evidence="3">E44_bin18</strain>
    </source>
</reference>
<gene>
    <name evidence="3" type="ORF">E3J62_03255</name>
</gene>
<dbReference type="Proteomes" id="UP000315525">
    <property type="component" value="Unassembled WGS sequence"/>
</dbReference>
<dbReference type="PANTHER" id="PTHR46648:SF1">
    <property type="entry name" value="ADENOSINE 5'-MONOPHOSPHORAMIDASE HNT1"/>
    <property type="match status" value="1"/>
</dbReference>
<protein>
    <submittedName>
        <fullName evidence="3">HIT family protein</fullName>
    </submittedName>
</protein>
<dbReference type="GO" id="GO:0009117">
    <property type="term" value="P:nucleotide metabolic process"/>
    <property type="evidence" value="ECO:0007669"/>
    <property type="project" value="TreeGrafter"/>
</dbReference>
<organism evidence="3 4">
    <name type="scientific">candidate division TA06 bacterium</name>
    <dbReference type="NCBI Taxonomy" id="2250710"/>
    <lineage>
        <taxon>Bacteria</taxon>
        <taxon>Bacteria division TA06</taxon>
    </lineage>
</organism>
<dbReference type="PROSITE" id="PS51084">
    <property type="entry name" value="HIT_2"/>
    <property type="match status" value="1"/>
</dbReference>
<dbReference type="AlphaFoldDB" id="A0A523UVR1"/>